<evidence type="ECO:0000313" key="1">
    <source>
        <dbReference type="EMBL" id="SCB77463.1"/>
    </source>
</evidence>
<dbReference type="RefSeq" id="WP_058297319.1">
    <property type="nucleotide sequence ID" value="NZ_FMAU01000001.1"/>
</dbReference>
<sequence length="110" mass="12729">MPTYNKLVRDKIPQIIESKGKKISTKVLNDEDYIKYLKVKAYEELDEYCSAETDGEAVEELADLLEIIRALAKQHGSSIEEVEAVRIEKAEKRGGFEEKVFLIRVEDYFQ</sequence>
<accession>A0A0V8HPY1</accession>
<evidence type="ECO:0000313" key="2">
    <source>
        <dbReference type="Proteomes" id="UP000181997"/>
    </source>
</evidence>
<dbReference type="OrthoDB" id="9813491at2"/>
<protein>
    <submittedName>
        <fullName evidence="1">Predicted house-cleaning noncanonical NTP pyrophosphatase, all-alpha NTP-PPase (MazG) superfamily</fullName>
    </submittedName>
</protein>
<organism evidence="1 2">
    <name type="scientific">[Bacillus] enclensis</name>
    <dbReference type="NCBI Taxonomy" id="1402860"/>
    <lineage>
        <taxon>Bacteria</taxon>
        <taxon>Bacillati</taxon>
        <taxon>Bacillota</taxon>
        <taxon>Bacilli</taxon>
        <taxon>Bacillales</taxon>
        <taxon>Bacillaceae</taxon>
        <taxon>Rossellomorea</taxon>
    </lineage>
</organism>
<gene>
    <name evidence="1" type="ORF">GA0061094_0422</name>
</gene>
<dbReference type="EMBL" id="FMAU01000001">
    <property type="protein sequence ID" value="SCB77463.1"/>
    <property type="molecule type" value="Genomic_DNA"/>
</dbReference>
<dbReference type="InterPro" id="IPR038735">
    <property type="entry name" value="MSMEG_1276-like_NTP-PPase_dom"/>
</dbReference>
<proteinExistence type="predicted"/>
<dbReference type="CDD" id="cd11532">
    <property type="entry name" value="NTP-PPase_COG4997"/>
    <property type="match status" value="1"/>
</dbReference>
<dbReference type="Proteomes" id="UP000181997">
    <property type="component" value="Unassembled WGS sequence"/>
</dbReference>
<dbReference type="AlphaFoldDB" id="A0A0V8HPY1"/>
<reference evidence="2" key="1">
    <citation type="submission" date="2016-08" db="EMBL/GenBank/DDBJ databases">
        <authorList>
            <person name="Varghese N."/>
            <person name="Submissions Spin"/>
        </authorList>
    </citation>
    <scope>NUCLEOTIDE SEQUENCE [LARGE SCALE GENOMIC DNA]</scope>
    <source>
        <strain evidence="2">SGD-1123</strain>
    </source>
</reference>
<name>A0A0V8HPY1_9BACI</name>
<keyword evidence="2" id="KW-1185">Reference proteome</keyword>
<dbReference type="SUPFAM" id="SSF101386">
    <property type="entry name" value="all-alpha NTP pyrophosphatases"/>
    <property type="match status" value="1"/>
</dbReference>